<keyword evidence="3" id="KW-1185">Reference proteome</keyword>
<reference evidence="2 3" key="1">
    <citation type="submission" date="2017-03" db="EMBL/GenBank/DDBJ databases">
        <title>Genome sequence of Sphingomonas dokdonensis DSM 21029.</title>
        <authorList>
            <person name="Poehlein A."/>
            <person name="Wuebbeler J.H."/>
            <person name="Steinbuechel A."/>
            <person name="Daniel R."/>
        </authorList>
    </citation>
    <scope>NUCLEOTIDE SEQUENCE [LARGE SCALE GENOMIC DNA]</scope>
    <source>
        <strain evidence="2 3">DSM 21029</strain>
    </source>
</reference>
<dbReference type="SUPFAM" id="SSF56281">
    <property type="entry name" value="Metallo-hydrolase/oxidoreductase"/>
    <property type="match status" value="1"/>
</dbReference>
<dbReference type="EMBL" id="NBBI01000001">
    <property type="protein sequence ID" value="OWK34021.1"/>
    <property type="molecule type" value="Genomic_DNA"/>
</dbReference>
<comment type="caution">
    <text evidence="2">The sequence shown here is derived from an EMBL/GenBank/DDBJ whole genome shotgun (WGS) entry which is preliminary data.</text>
</comment>
<evidence type="ECO:0000313" key="2">
    <source>
        <dbReference type="EMBL" id="OWK34021.1"/>
    </source>
</evidence>
<gene>
    <name evidence="2" type="primary">rbn</name>
    <name evidence="2" type="ORF">SPDO_09100</name>
</gene>
<evidence type="ECO:0000313" key="3">
    <source>
        <dbReference type="Proteomes" id="UP000197290"/>
    </source>
</evidence>
<accession>A0A245ZWA5</accession>
<dbReference type="EC" id="3.1.26.11" evidence="2"/>
<dbReference type="AlphaFoldDB" id="A0A245ZWA5"/>
<dbReference type="GO" id="GO:0042781">
    <property type="term" value="F:3'-tRNA processing endoribonuclease activity"/>
    <property type="evidence" value="ECO:0007669"/>
    <property type="project" value="UniProtKB-EC"/>
</dbReference>
<name>A0A245ZWA5_9SPHN</name>
<dbReference type="Gene3D" id="3.60.15.10">
    <property type="entry name" value="Ribonuclease Z/Hydroxyacylglutathione hydrolase-like"/>
    <property type="match status" value="1"/>
</dbReference>
<dbReference type="PANTHER" id="PTHR42663:SF6">
    <property type="entry name" value="HYDROLASE C777.06C-RELATED"/>
    <property type="match status" value="1"/>
</dbReference>
<protein>
    <submittedName>
        <fullName evidence="2">Ribonuclease BN</fullName>
        <ecNumber evidence="2">3.1.26.11</ecNumber>
    </submittedName>
</protein>
<dbReference type="CDD" id="cd16279">
    <property type="entry name" value="metallo-hydrolase-like_MBL-fold"/>
    <property type="match status" value="1"/>
</dbReference>
<dbReference type="Proteomes" id="UP000197290">
    <property type="component" value="Unassembled WGS sequence"/>
</dbReference>
<sequence length="207" mass="22889">MVDTGPDMRQQLLDADVATVNAVIWTHEHADHVFGIDDLRQIYHRLGHPVHGFARARTGAELRAMFGYVFDGHHGYPPTVDLQLLPDKLTIGSIAIRVVDQPHGSITSAGLRFEAAGASFGYATDISGMTPDMQALYEDLDLWIVDALRRQPHPTHPHLSQALSWIEELAPRRAGLTHMDHSMDYAALMAMLPDAVAPCHDGQVFEL</sequence>
<dbReference type="PANTHER" id="PTHR42663">
    <property type="entry name" value="HYDROLASE C777.06C-RELATED-RELATED"/>
    <property type="match status" value="1"/>
</dbReference>
<keyword evidence="2" id="KW-0378">Hydrolase</keyword>
<organism evidence="2 3">
    <name type="scientific">Sphingomonas dokdonensis</name>
    <dbReference type="NCBI Taxonomy" id="344880"/>
    <lineage>
        <taxon>Bacteria</taxon>
        <taxon>Pseudomonadati</taxon>
        <taxon>Pseudomonadota</taxon>
        <taxon>Alphaproteobacteria</taxon>
        <taxon>Sphingomonadales</taxon>
        <taxon>Sphingomonadaceae</taxon>
        <taxon>Sphingomonas</taxon>
    </lineage>
</organism>
<dbReference type="InterPro" id="IPR036866">
    <property type="entry name" value="RibonucZ/Hydroxyglut_hydro"/>
</dbReference>
<dbReference type="InterPro" id="IPR001279">
    <property type="entry name" value="Metallo-B-lactamas"/>
</dbReference>
<evidence type="ECO:0000259" key="1">
    <source>
        <dbReference type="Pfam" id="PF12706"/>
    </source>
</evidence>
<dbReference type="Pfam" id="PF12706">
    <property type="entry name" value="Lactamase_B_2"/>
    <property type="match status" value="1"/>
</dbReference>
<feature type="domain" description="Metallo-beta-lactamase" evidence="1">
    <location>
        <begin position="2"/>
        <end position="179"/>
    </location>
</feature>
<proteinExistence type="predicted"/>